<comment type="similarity">
    <text evidence="1">Belongs to the LysR transcriptional regulatory family.</text>
</comment>
<organism evidence="6 7">
    <name type="scientific">Kitasatospora cheerisanensis KCTC 2395</name>
    <dbReference type="NCBI Taxonomy" id="1348663"/>
    <lineage>
        <taxon>Bacteria</taxon>
        <taxon>Bacillati</taxon>
        <taxon>Actinomycetota</taxon>
        <taxon>Actinomycetes</taxon>
        <taxon>Kitasatosporales</taxon>
        <taxon>Streptomycetaceae</taxon>
        <taxon>Kitasatospora</taxon>
    </lineage>
</organism>
<dbReference type="Gene3D" id="1.10.10.10">
    <property type="entry name" value="Winged helix-like DNA-binding domain superfamily/Winged helix DNA-binding domain"/>
    <property type="match status" value="1"/>
</dbReference>
<dbReference type="HOGENOM" id="CLU_039613_6_0_11"/>
<dbReference type="PANTHER" id="PTHR30346">
    <property type="entry name" value="TRANSCRIPTIONAL DUAL REGULATOR HCAR-RELATED"/>
    <property type="match status" value="1"/>
</dbReference>
<comment type="caution">
    <text evidence="6">The sequence shown here is derived from an EMBL/GenBank/DDBJ whole genome shotgun (WGS) entry which is preliminary data.</text>
</comment>
<evidence type="ECO:0000313" key="6">
    <source>
        <dbReference type="EMBL" id="KDN82158.1"/>
    </source>
</evidence>
<dbReference type="CDD" id="cd05466">
    <property type="entry name" value="PBP2_LTTR_substrate"/>
    <property type="match status" value="1"/>
</dbReference>
<evidence type="ECO:0000259" key="5">
    <source>
        <dbReference type="PROSITE" id="PS50931"/>
    </source>
</evidence>
<dbReference type="PRINTS" id="PR00039">
    <property type="entry name" value="HTHLYSR"/>
</dbReference>
<dbReference type="RefSeq" id="WP_035867713.1">
    <property type="nucleotide sequence ID" value="NZ_KK853997.1"/>
</dbReference>
<evidence type="ECO:0000256" key="4">
    <source>
        <dbReference type="ARBA" id="ARBA00023163"/>
    </source>
</evidence>
<keyword evidence="7" id="KW-1185">Reference proteome</keyword>
<dbReference type="InterPro" id="IPR000847">
    <property type="entry name" value="LysR_HTH_N"/>
</dbReference>
<dbReference type="GO" id="GO:0032993">
    <property type="term" value="C:protein-DNA complex"/>
    <property type="evidence" value="ECO:0007669"/>
    <property type="project" value="TreeGrafter"/>
</dbReference>
<dbReference type="PANTHER" id="PTHR30346:SF28">
    <property type="entry name" value="HTH-TYPE TRANSCRIPTIONAL REGULATOR CYNR"/>
    <property type="match status" value="1"/>
</dbReference>
<proteinExistence type="inferred from homology"/>
<dbReference type="SUPFAM" id="SSF53850">
    <property type="entry name" value="Periplasmic binding protein-like II"/>
    <property type="match status" value="1"/>
</dbReference>
<dbReference type="Gene3D" id="3.40.190.10">
    <property type="entry name" value="Periplasmic binding protein-like II"/>
    <property type="match status" value="2"/>
</dbReference>
<keyword evidence="4" id="KW-0804">Transcription</keyword>
<dbReference type="PROSITE" id="PS50931">
    <property type="entry name" value="HTH_LYSR"/>
    <property type="match status" value="1"/>
</dbReference>
<dbReference type="GO" id="GO:0003700">
    <property type="term" value="F:DNA-binding transcription factor activity"/>
    <property type="evidence" value="ECO:0007669"/>
    <property type="project" value="InterPro"/>
</dbReference>
<keyword evidence="3" id="KW-0238">DNA-binding</keyword>
<feature type="domain" description="HTH lysR-type" evidence="5">
    <location>
        <begin position="5"/>
        <end position="62"/>
    </location>
</feature>
<evidence type="ECO:0000256" key="3">
    <source>
        <dbReference type="ARBA" id="ARBA00023125"/>
    </source>
</evidence>
<dbReference type="Pfam" id="PF00126">
    <property type="entry name" value="HTH_1"/>
    <property type="match status" value="1"/>
</dbReference>
<evidence type="ECO:0000256" key="2">
    <source>
        <dbReference type="ARBA" id="ARBA00023015"/>
    </source>
</evidence>
<keyword evidence="2" id="KW-0805">Transcription regulation</keyword>
<dbReference type="FunFam" id="1.10.10.10:FF:000001">
    <property type="entry name" value="LysR family transcriptional regulator"/>
    <property type="match status" value="1"/>
</dbReference>
<dbReference type="EMBL" id="JNBY01000120">
    <property type="protein sequence ID" value="KDN82158.1"/>
    <property type="molecule type" value="Genomic_DNA"/>
</dbReference>
<dbReference type="Proteomes" id="UP000027178">
    <property type="component" value="Unassembled WGS sequence"/>
</dbReference>
<name>A0A066YL09_9ACTN</name>
<dbReference type="AlphaFoldDB" id="A0A066YL09"/>
<evidence type="ECO:0000256" key="1">
    <source>
        <dbReference type="ARBA" id="ARBA00009437"/>
    </source>
</evidence>
<dbReference type="PATRIC" id="fig|1348663.4.peg.5910"/>
<gene>
    <name evidence="6" type="ORF">KCH_61080</name>
</gene>
<evidence type="ECO:0000313" key="7">
    <source>
        <dbReference type="Proteomes" id="UP000027178"/>
    </source>
</evidence>
<sequence>MADDLLPQELRILVAVADSGGFTAAAERLGLTQSAVSHAVRGCERKLGAVLFERGRRGAVPTAAGERVAGHARRILRLLDELPAEARQGEPGGPRGPVRIVAFRSAAGRVLPAVLARLAERCPELEPQVRVVRDLGRGTAGEVAAGRADLALATLGAAIPPGLVAVPLYREDYALAHQQGHPDPRGLPLVDWDENCGSYTADWWRRQDWIPSATINVSDDTVVLSLAAQGLGMAIMPMLSLDRLPEGLTVTDLGPDRPSRQVGYVTTPELARTAAVRAVVRELRAAPLPAGASAVRTAGEGASRRP</sequence>
<dbReference type="InterPro" id="IPR036390">
    <property type="entry name" value="WH_DNA-bd_sf"/>
</dbReference>
<reference evidence="6 7" key="1">
    <citation type="submission" date="2014-05" db="EMBL/GenBank/DDBJ databases">
        <title>Draft Genome Sequence of Kitasatospora cheerisanensis KCTC 2395.</title>
        <authorList>
            <person name="Nam D.H."/>
        </authorList>
    </citation>
    <scope>NUCLEOTIDE SEQUENCE [LARGE SCALE GENOMIC DNA]</scope>
    <source>
        <strain evidence="6 7">KCTC 2395</strain>
    </source>
</reference>
<dbReference type="Pfam" id="PF03466">
    <property type="entry name" value="LysR_substrate"/>
    <property type="match status" value="1"/>
</dbReference>
<dbReference type="InterPro" id="IPR005119">
    <property type="entry name" value="LysR_subst-bd"/>
</dbReference>
<dbReference type="GO" id="GO:0003677">
    <property type="term" value="F:DNA binding"/>
    <property type="evidence" value="ECO:0007669"/>
    <property type="project" value="UniProtKB-KW"/>
</dbReference>
<dbReference type="InterPro" id="IPR036388">
    <property type="entry name" value="WH-like_DNA-bd_sf"/>
</dbReference>
<dbReference type="SUPFAM" id="SSF46785">
    <property type="entry name" value="Winged helix' DNA-binding domain"/>
    <property type="match status" value="1"/>
</dbReference>
<protein>
    <submittedName>
        <fullName evidence="6">LysR family transcriptional regulator</fullName>
    </submittedName>
</protein>
<dbReference type="eggNOG" id="COG0583">
    <property type="taxonomic scope" value="Bacteria"/>
</dbReference>
<accession>A0A066YL09</accession>
<dbReference type="OrthoDB" id="63123at2"/>